<evidence type="ECO:0000313" key="2">
    <source>
        <dbReference type="Proteomes" id="UP000590412"/>
    </source>
</evidence>
<sequence length="151" mass="17070">MADLHRILTPLSLERYSSWPEVIDPYTYEFVGPGESDYEIIIKTMKEDGTVTDSIRLNTTVHADDWLNKVVAQLNSEDASNDGSATWESSNVEAVGTSTTSTDNDNNFPKIALSSCSQFCNYYFHCRYDCTKCKSYYGSLAGHTHRKRCVR</sequence>
<dbReference type="AlphaFoldDB" id="A0A8X7NJL0"/>
<comment type="caution">
    <text evidence="1">The sequence shown here is derived from an EMBL/GenBank/DDBJ whole genome shotgun (WGS) entry which is preliminary data.</text>
</comment>
<accession>A0A8X7NJL0</accession>
<organism evidence="1 2">
    <name type="scientific">Candida parapsilosis</name>
    <name type="common">Yeast</name>
    <dbReference type="NCBI Taxonomy" id="5480"/>
    <lineage>
        <taxon>Eukaryota</taxon>
        <taxon>Fungi</taxon>
        <taxon>Dikarya</taxon>
        <taxon>Ascomycota</taxon>
        <taxon>Saccharomycotina</taxon>
        <taxon>Pichiomycetes</taxon>
        <taxon>Debaryomycetaceae</taxon>
        <taxon>Candida/Lodderomyces clade</taxon>
        <taxon>Candida</taxon>
    </lineage>
</organism>
<proteinExistence type="predicted"/>
<evidence type="ECO:0000313" key="1">
    <source>
        <dbReference type="EMBL" id="KAF6052327.1"/>
    </source>
</evidence>
<dbReference type="OrthoDB" id="4099126at2759"/>
<protein>
    <submittedName>
        <fullName evidence="1">Uncharacterized protein</fullName>
    </submittedName>
</protein>
<name>A0A8X7NJL0_CANPA</name>
<reference evidence="1" key="1">
    <citation type="submission" date="2020-03" db="EMBL/GenBank/DDBJ databases">
        <title>FDA dAtabase for Regulatory Grade micrObial Sequences (FDA-ARGOS): Supporting development and validation of Infectious Disease Dx tests.</title>
        <authorList>
            <person name="Campos J."/>
            <person name="Goldberg B."/>
            <person name="Tallon L."/>
            <person name="Sadzewicz L."/>
            <person name="Vavikolanu K."/>
            <person name="Mehta A."/>
            <person name="Aluvathingal J."/>
            <person name="Nadendla S."/>
            <person name="Nandy P."/>
            <person name="Geyer C."/>
            <person name="Yan Y."/>
            <person name="Sichtig H."/>
        </authorList>
    </citation>
    <scope>NUCLEOTIDE SEQUENCE [LARGE SCALE GENOMIC DNA]</scope>
    <source>
        <strain evidence="1">FDAARGOS_652</strain>
    </source>
</reference>
<dbReference type="EMBL" id="JABWAB010000004">
    <property type="protein sequence ID" value="KAF6052327.1"/>
    <property type="molecule type" value="Genomic_DNA"/>
</dbReference>
<gene>
    <name evidence="1" type="ORF">FOB60_002583</name>
</gene>
<dbReference type="Proteomes" id="UP000590412">
    <property type="component" value="Unassembled WGS sequence"/>
</dbReference>